<feature type="compositionally biased region" description="Basic and acidic residues" evidence="1">
    <location>
        <begin position="32"/>
        <end position="43"/>
    </location>
</feature>
<protein>
    <submittedName>
        <fullName evidence="3">Cytochrome P450 76C4</fullName>
    </submittedName>
</protein>
<dbReference type="EMBL" id="GDJX01002061">
    <property type="protein sequence ID" value="JAT65875.1"/>
    <property type="molecule type" value="Transcribed_RNA"/>
</dbReference>
<accession>A0A1D1ZGM0</accession>
<dbReference type="InterPro" id="IPR001128">
    <property type="entry name" value="Cyt_P450"/>
</dbReference>
<evidence type="ECO:0000313" key="3">
    <source>
        <dbReference type="EMBL" id="JAT65875.1"/>
    </source>
</evidence>
<dbReference type="GO" id="GO:0004497">
    <property type="term" value="F:monooxygenase activity"/>
    <property type="evidence" value="ECO:0007669"/>
    <property type="project" value="InterPro"/>
</dbReference>
<proteinExistence type="predicted"/>
<sequence length="306" mass="33306">MISAYVWLLCVLPLTISWVALAVRRRLPTGGAKDRRDPGDKRPPPGPRPLPLVGNLLQLDDQPHRSLSGLARVHGPLMSLRLGRVPVVVVSSPSVAKQVLRTHDHALSARAAPDSISAHNELSMAWLPPAAQWRRLRRLCNTHLFNPQILDDSRGLRLKKVRELVSFVGECSRAGKAVDVGCAAATATLNLISNTLFSSDVGGHGAESSAEFKGLVRNIMEEAGGPNVADYFPLLRWADPQGRRRRFSHSVGRLRQLFGGIIDGRLQSRCGGAGTDAEDFLDALLDSHATSQLDRPTILSLLVFQV</sequence>
<dbReference type="SUPFAM" id="SSF48264">
    <property type="entry name" value="Cytochrome P450"/>
    <property type="match status" value="1"/>
</dbReference>
<organism evidence="3">
    <name type="scientific">Anthurium amnicola</name>
    <dbReference type="NCBI Taxonomy" id="1678845"/>
    <lineage>
        <taxon>Eukaryota</taxon>
        <taxon>Viridiplantae</taxon>
        <taxon>Streptophyta</taxon>
        <taxon>Embryophyta</taxon>
        <taxon>Tracheophyta</taxon>
        <taxon>Spermatophyta</taxon>
        <taxon>Magnoliopsida</taxon>
        <taxon>Liliopsida</taxon>
        <taxon>Araceae</taxon>
        <taxon>Pothoideae</taxon>
        <taxon>Potheae</taxon>
        <taxon>Anthurium</taxon>
    </lineage>
</organism>
<dbReference type="GO" id="GO:0016705">
    <property type="term" value="F:oxidoreductase activity, acting on paired donors, with incorporation or reduction of molecular oxygen"/>
    <property type="evidence" value="ECO:0007669"/>
    <property type="project" value="InterPro"/>
</dbReference>
<dbReference type="Gene3D" id="1.10.630.10">
    <property type="entry name" value="Cytochrome P450"/>
    <property type="match status" value="1"/>
</dbReference>
<dbReference type="PANTHER" id="PTHR24299:SF59">
    <property type="entry name" value="CYTOCHROME P450 SUPERFAMILY PROTEIN"/>
    <property type="match status" value="1"/>
</dbReference>
<dbReference type="GO" id="GO:0005506">
    <property type="term" value="F:iron ion binding"/>
    <property type="evidence" value="ECO:0007669"/>
    <property type="project" value="InterPro"/>
</dbReference>
<feature type="chain" id="PRO_5008900978" evidence="2">
    <location>
        <begin position="23"/>
        <end position="306"/>
    </location>
</feature>
<reference evidence="3" key="1">
    <citation type="submission" date="2015-07" db="EMBL/GenBank/DDBJ databases">
        <title>Transcriptome Assembly of Anthurium amnicola.</title>
        <authorList>
            <person name="Suzuki J."/>
        </authorList>
    </citation>
    <scope>NUCLEOTIDE SEQUENCE</scope>
</reference>
<dbReference type="Pfam" id="PF00067">
    <property type="entry name" value="p450"/>
    <property type="match status" value="1"/>
</dbReference>
<name>A0A1D1ZGM0_9ARAE</name>
<keyword evidence="2" id="KW-0732">Signal</keyword>
<evidence type="ECO:0000256" key="1">
    <source>
        <dbReference type="SAM" id="MobiDB-lite"/>
    </source>
</evidence>
<evidence type="ECO:0000256" key="2">
    <source>
        <dbReference type="SAM" id="SignalP"/>
    </source>
</evidence>
<dbReference type="PANTHER" id="PTHR24299">
    <property type="entry name" value="CYTOCHROME P450 FAMILY 1"/>
    <property type="match status" value="1"/>
</dbReference>
<feature type="region of interest" description="Disordered" evidence="1">
    <location>
        <begin position="29"/>
        <end position="50"/>
    </location>
</feature>
<dbReference type="GO" id="GO:0020037">
    <property type="term" value="F:heme binding"/>
    <property type="evidence" value="ECO:0007669"/>
    <property type="project" value="InterPro"/>
</dbReference>
<dbReference type="AlphaFoldDB" id="A0A1D1ZGM0"/>
<feature type="signal peptide" evidence="2">
    <location>
        <begin position="1"/>
        <end position="22"/>
    </location>
</feature>
<gene>
    <name evidence="3" type="primary">CYP76C4_1</name>
    <name evidence="3" type="ORF">g.117969</name>
</gene>
<dbReference type="InterPro" id="IPR036396">
    <property type="entry name" value="Cyt_P450_sf"/>
</dbReference>